<evidence type="ECO:0000313" key="2">
    <source>
        <dbReference type="Proteomes" id="UP000828026"/>
    </source>
</evidence>
<dbReference type="EMBL" id="MZ447858">
    <property type="protein sequence ID" value="UAW01181.1"/>
    <property type="molecule type" value="Genomic_DNA"/>
</dbReference>
<dbReference type="GeneID" id="77933535"/>
<reference evidence="1 2" key="1">
    <citation type="submission" date="2021-06" db="EMBL/GenBank/DDBJ databases">
        <authorList>
            <person name="Chen R."/>
            <person name="Qin H."/>
            <person name="He S."/>
            <person name="Han P."/>
            <person name="Xu F."/>
            <person name="Sun H."/>
            <person name="Fan H."/>
            <person name="Tong Y."/>
        </authorList>
    </citation>
    <scope>NUCLEOTIDE SEQUENCE [LARGE SCALE GENOMIC DNA]</scope>
</reference>
<sequence>MIFIPTYDSSMKTIVWFKYRENILHRGNPNGLEDLHLQVTQTPLSKFNEWIDTGFFLTRRPR</sequence>
<dbReference type="RefSeq" id="YP_010657616.1">
    <property type="nucleotide sequence ID" value="NC_070848.1"/>
</dbReference>
<dbReference type="Proteomes" id="UP000828026">
    <property type="component" value="Segment"/>
</dbReference>
<dbReference type="KEGG" id="vg:77933535"/>
<accession>A0AAE9BPI2</accession>
<keyword evidence="2" id="KW-1185">Reference proteome</keyword>
<organism evidence="1 2">
    <name type="scientific">Vibrio phage BUCT194</name>
    <dbReference type="NCBI Taxonomy" id="2859072"/>
    <lineage>
        <taxon>Viruses</taxon>
        <taxon>Duplodnaviria</taxon>
        <taxon>Heunggongvirae</taxon>
        <taxon>Uroviricota</taxon>
        <taxon>Caudoviricetes</taxon>
        <taxon>Schitoviridae</taxon>
        <taxon>Varunavirus</taxon>
        <taxon>Varunavirus BUCT194</taxon>
    </lineage>
</organism>
<name>A0AAE9BPI2_9CAUD</name>
<proteinExistence type="predicted"/>
<protein>
    <submittedName>
        <fullName evidence="1">Uncharacterized protein</fullName>
    </submittedName>
</protein>
<evidence type="ECO:0000313" key="1">
    <source>
        <dbReference type="EMBL" id="UAW01181.1"/>
    </source>
</evidence>